<reference evidence="3" key="1">
    <citation type="submission" date="2020-09" db="EMBL/GenBank/DDBJ databases">
        <title>Pelagicoccus enzymogenes sp. nov. with an EPS production, isolated from marine sediment.</title>
        <authorList>
            <person name="Feng X."/>
        </authorList>
    </citation>
    <scope>NUCLEOTIDE SEQUENCE</scope>
    <source>
        <strain evidence="3">NFK12</strain>
    </source>
</reference>
<dbReference type="PANTHER" id="PTHR33254">
    <property type="entry name" value="4-HYDROXY-4-METHYL-2-OXOGLUTARATE ALDOLASE 3-RELATED"/>
    <property type="match status" value="1"/>
</dbReference>
<feature type="binding site" evidence="1">
    <location>
        <position position="179"/>
    </location>
    <ligand>
        <name>Mg(2+)</name>
        <dbReference type="ChEBI" id="CHEBI:18420"/>
    </ligand>
</feature>
<comment type="cofactor">
    <cofactor evidence="1">
        <name>Mg(2+)</name>
        <dbReference type="ChEBI" id="CHEBI:18420"/>
    </cofactor>
</comment>
<gene>
    <name evidence="3" type="ORF">IEN85_01525</name>
</gene>
<dbReference type="RefSeq" id="WP_191615294.1">
    <property type="nucleotide sequence ID" value="NZ_JACYFG010000002.1"/>
</dbReference>
<dbReference type="Gene3D" id="3.50.30.40">
    <property type="entry name" value="Ribonuclease E inhibitor RraA/RraA-like"/>
    <property type="match status" value="1"/>
</dbReference>
<keyword evidence="2" id="KW-0732">Signal</keyword>
<evidence type="ECO:0000256" key="2">
    <source>
        <dbReference type="SAM" id="SignalP"/>
    </source>
</evidence>
<dbReference type="InterPro" id="IPR036704">
    <property type="entry name" value="RraA/RraA-like_sf"/>
</dbReference>
<feature type="signal peptide" evidence="2">
    <location>
        <begin position="1"/>
        <end position="25"/>
    </location>
</feature>
<evidence type="ECO:0000313" key="3">
    <source>
        <dbReference type="EMBL" id="MBD5778175.1"/>
    </source>
</evidence>
<dbReference type="InterPro" id="IPR005493">
    <property type="entry name" value="RraA/RraA-like"/>
</dbReference>
<feature type="binding site" evidence="1">
    <location>
        <position position="178"/>
    </location>
    <ligand>
        <name>substrate</name>
    </ligand>
</feature>
<organism evidence="3 4">
    <name type="scientific">Pelagicoccus enzymogenes</name>
    <dbReference type="NCBI Taxonomy" id="2773457"/>
    <lineage>
        <taxon>Bacteria</taxon>
        <taxon>Pseudomonadati</taxon>
        <taxon>Verrucomicrobiota</taxon>
        <taxon>Opitutia</taxon>
        <taxon>Puniceicoccales</taxon>
        <taxon>Pelagicoccaceae</taxon>
        <taxon>Pelagicoccus</taxon>
    </lineage>
</organism>
<sequence>MKVKLTIRVFVSSILASTFAWPAFAGKGEPENYIETKTYTQEENDALLGLFEGLRVADVADGMHSVGLPHTGFVDPAIHADWLDRKTMKHVIRGIAVTVRYVPTQRSEHPAAGQDFSEWEGNFYNQYSSEPFADHLFPGSVVVIDDVEERDIGSIGSYNILAWKDLGAVGVVTDAGSRDTDEIALQEVPLYLRKRTRGIRPGRNEIESINRPLSFGGVLVMPGDVVVADGDGVIVVPRRVAEDVAAHAQKVLQGDKEGRRGLYERMGIPLDQTVE</sequence>
<dbReference type="SUPFAM" id="SSF89562">
    <property type="entry name" value="RraA-like"/>
    <property type="match status" value="1"/>
</dbReference>
<evidence type="ECO:0000256" key="1">
    <source>
        <dbReference type="PIRSR" id="PIRSR605493-1"/>
    </source>
</evidence>
<evidence type="ECO:0000313" key="4">
    <source>
        <dbReference type="Proteomes" id="UP000622317"/>
    </source>
</evidence>
<keyword evidence="4" id="KW-1185">Reference proteome</keyword>
<dbReference type="AlphaFoldDB" id="A0A927F6P4"/>
<keyword evidence="1" id="KW-0460">Magnesium</keyword>
<dbReference type="GO" id="GO:0046872">
    <property type="term" value="F:metal ion binding"/>
    <property type="evidence" value="ECO:0007669"/>
    <property type="project" value="UniProtKB-KW"/>
</dbReference>
<name>A0A927F6P4_9BACT</name>
<dbReference type="CDD" id="cd16841">
    <property type="entry name" value="RraA_family"/>
    <property type="match status" value="1"/>
</dbReference>
<keyword evidence="1" id="KW-0479">Metal-binding</keyword>
<dbReference type="EMBL" id="JACYFG010000002">
    <property type="protein sequence ID" value="MBD5778175.1"/>
    <property type="molecule type" value="Genomic_DNA"/>
</dbReference>
<dbReference type="Proteomes" id="UP000622317">
    <property type="component" value="Unassembled WGS sequence"/>
</dbReference>
<accession>A0A927F6P4</accession>
<dbReference type="PANTHER" id="PTHR33254:SF16">
    <property type="entry name" value="BLR3842 PROTEIN"/>
    <property type="match status" value="1"/>
</dbReference>
<proteinExistence type="predicted"/>
<dbReference type="Pfam" id="PF03737">
    <property type="entry name" value="RraA-like"/>
    <property type="match status" value="1"/>
</dbReference>
<protein>
    <submittedName>
        <fullName evidence="3">RraA family protein</fullName>
    </submittedName>
</protein>
<comment type="caution">
    <text evidence="3">The sequence shown here is derived from an EMBL/GenBank/DDBJ whole genome shotgun (WGS) entry which is preliminary data.</text>
</comment>
<feature type="chain" id="PRO_5036698816" evidence="2">
    <location>
        <begin position="26"/>
        <end position="275"/>
    </location>
</feature>